<name>A0ABV7HJY5_9GAMM</name>
<proteinExistence type="predicted"/>
<dbReference type="EMBL" id="JBHRSZ010000004">
    <property type="protein sequence ID" value="MFC3151826.1"/>
    <property type="molecule type" value="Genomic_DNA"/>
</dbReference>
<protein>
    <recommendedName>
        <fullName evidence="3">STAS/SEC14 domain-containing protein</fullName>
    </recommendedName>
</protein>
<evidence type="ECO:0000313" key="1">
    <source>
        <dbReference type="EMBL" id="MFC3151826.1"/>
    </source>
</evidence>
<keyword evidence="2" id="KW-1185">Reference proteome</keyword>
<organism evidence="1 2">
    <name type="scientific">Litoribrevibacter euphylliae</name>
    <dbReference type="NCBI Taxonomy" id="1834034"/>
    <lineage>
        <taxon>Bacteria</taxon>
        <taxon>Pseudomonadati</taxon>
        <taxon>Pseudomonadota</taxon>
        <taxon>Gammaproteobacteria</taxon>
        <taxon>Oceanospirillales</taxon>
        <taxon>Oceanospirillaceae</taxon>
        <taxon>Litoribrevibacter</taxon>
    </lineage>
</organism>
<evidence type="ECO:0000313" key="2">
    <source>
        <dbReference type="Proteomes" id="UP001595476"/>
    </source>
</evidence>
<evidence type="ECO:0008006" key="3">
    <source>
        <dbReference type="Google" id="ProtNLM"/>
    </source>
</evidence>
<accession>A0ABV7HJY5</accession>
<sequence length="141" mass="16768">MVKFFGSWNLETTRLYALEYKAVVSPLIHQDWAVVYDMRDWELATPESMTVFQSLIKWCFDKGLRSCIYVFEDSFIKQHYLKQITAKLDCLPESYSVTQMRNLDHAHDWLKTHGHDVDIKALMEFEDQSIKRERSASNFTY</sequence>
<dbReference type="Proteomes" id="UP001595476">
    <property type="component" value="Unassembled WGS sequence"/>
</dbReference>
<gene>
    <name evidence="1" type="ORF">ACFOEK_12370</name>
</gene>
<reference evidence="2" key="1">
    <citation type="journal article" date="2019" name="Int. J. Syst. Evol. Microbiol.">
        <title>The Global Catalogue of Microorganisms (GCM) 10K type strain sequencing project: providing services to taxonomists for standard genome sequencing and annotation.</title>
        <authorList>
            <consortium name="The Broad Institute Genomics Platform"/>
            <consortium name="The Broad Institute Genome Sequencing Center for Infectious Disease"/>
            <person name="Wu L."/>
            <person name="Ma J."/>
        </authorList>
    </citation>
    <scope>NUCLEOTIDE SEQUENCE [LARGE SCALE GENOMIC DNA]</scope>
    <source>
        <strain evidence="2">KCTC 52438</strain>
    </source>
</reference>
<dbReference type="RefSeq" id="WP_386721314.1">
    <property type="nucleotide sequence ID" value="NZ_JBHRSZ010000004.1"/>
</dbReference>
<comment type="caution">
    <text evidence="1">The sequence shown here is derived from an EMBL/GenBank/DDBJ whole genome shotgun (WGS) entry which is preliminary data.</text>
</comment>